<dbReference type="GO" id="GO:0043565">
    <property type="term" value="F:sequence-specific DNA binding"/>
    <property type="evidence" value="ECO:0007669"/>
    <property type="project" value="InterPro"/>
</dbReference>
<dbReference type="InterPro" id="IPR050204">
    <property type="entry name" value="AraC_XylS_family_regulators"/>
</dbReference>
<comment type="caution">
    <text evidence="5">The sequence shown here is derived from an EMBL/GenBank/DDBJ whole genome shotgun (WGS) entry which is preliminary data.</text>
</comment>
<dbReference type="InterPro" id="IPR018060">
    <property type="entry name" value="HTH_AraC"/>
</dbReference>
<dbReference type="Gene3D" id="1.10.10.60">
    <property type="entry name" value="Homeodomain-like"/>
    <property type="match status" value="2"/>
</dbReference>
<keyword evidence="2" id="KW-0238">DNA-binding</keyword>
<organism evidence="5 6">
    <name type="scientific">Granulicella sibirica</name>
    <dbReference type="NCBI Taxonomy" id="2479048"/>
    <lineage>
        <taxon>Bacteria</taxon>
        <taxon>Pseudomonadati</taxon>
        <taxon>Acidobacteriota</taxon>
        <taxon>Terriglobia</taxon>
        <taxon>Terriglobales</taxon>
        <taxon>Acidobacteriaceae</taxon>
        <taxon>Granulicella</taxon>
    </lineage>
</organism>
<dbReference type="EMBL" id="RDSM01000001">
    <property type="protein sequence ID" value="RXH57872.1"/>
    <property type="molecule type" value="Genomic_DNA"/>
</dbReference>
<dbReference type="PANTHER" id="PTHR46796:SF14">
    <property type="entry name" value="TRANSCRIPTIONAL REGULATORY PROTEIN"/>
    <property type="match status" value="1"/>
</dbReference>
<keyword evidence="3" id="KW-0804">Transcription</keyword>
<dbReference type="SMART" id="SM00342">
    <property type="entry name" value="HTH_ARAC"/>
    <property type="match status" value="1"/>
</dbReference>
<accession>A0A4Q0T4J5</accession>
<name>A0A4Q0T4J5_9BACT</name>
<dbReference type="Pfam" id="PF12833">
    <property type="entry name" value="HTH_18"/>
    <property type="match status" value="1"/>
</dbReference>
<sequence>MAAYLGVDVTASVVVKTKRKATLAVTRMRSDRAFHESTSALPAEPAFLVNLYLKDVAMHRWLLKDGADAEHIFSMPKGGVGIVSLERGDTLLQTSPFDCLQFYVSRAALDEIADEHGARRVETLKCPRGKIDPVINQLAATILEAMKAPGVSHRPFLDHALLALLAHFARVYGEMRLENVPARGGLAPWQTRRAVEILTANIEGELCMAHVARECELSVSYFVRAFKQTMGIPPYRWLTEQRIKRAKELLLHPAMPMAEIAIKCGFADQACFIRAFKRTAEGTPGEWRRAHRAH</sequence>
<evidence type="ECO:0000256" key="3">
    <source>
        <dbReference type="ARBA" id="ARBA00023163"/>
    </source>
</evidence>
<dbReference type="SUPFAM" id="SSF46689">
    <property type="entry name" value="Homeodomain-like"/>
    <property type="match status" value="2"/>
</dbReference>
<proteinExistence type="predicted"/>
<evidence type="ECO:0000256" key="2">
    <source>
        <dbReference type="ARBA" id="ARBA00023125"/>
    </source>
</evidence>
<evidence type="ECO:0000313" key="6">
    <source>
        <dbReference type="Proteomes" id="UP000289437"/>
    </source>
</evidence>
<dbReference type="InterPro" id="IPR018062">
    <property type="entry name" value="HTH_AraC-typ_CS"/>
</dbReference>
<keyword evidence="6" id="KW-1185">Reference proteome</keyword>
<dbReference type="PROSITE" id="PS01124">
    <property type="entry name" value="HTH_ARAC_FAMILY_2"/>
    <property type="match status" value="1"/>
</dbReference>
<evidence type="ECO:0000313" key="5">
    <source>
        <dbReference type="EMBL" id="RXH57872.1"/>
    </source>
</evidence>
<dbReference type="AlphaFoldDB" id="A0A4Q0T4J5"/>
<reference evidence="5 6" key="1">
    <citation type="submission" date="2018-11" db="EMBL/GenBank/DDBJ databases">
        <authorList>
            <person name="Mardanov A.V."/>
            <person name="Ravin N.V."/>
            <person name="Dedysh S.N."/>
        </authorList>
    </citation>
    <scope>NUCLEOTIDE SEQUENCE [LARGE SCALE GENOMIC DNA]</scope>
    <source>
        <strain evidence="5 6">AF10</strain>
    </source>
</reference>
<dbReference type="RefSeq" id="WP_161570856.1">
    <property type="nucleotide sequence ID" value="NZ_RDSM01000001.1"/>
</dbReference>
<feature type="domain" description="HTH araC/xylS-type" evidence="4">
    <location>
        <begin position="192"/>
        <end position="290"/>
    </location>
</feature>
<keyword evidence="1" id="KW-0805">Transcription regulation</keyword>
<protein>
    <submittedName>
        <fullName evidence="5">Transcriptional regulator, AraC family</fullName>
    </submittedName>
</protein>
<dbReference type="InterPro" id="IPR009057">
    <property type="entry name" value="Homeodomain-like_sf"/>
</dbReference>
<dbReference type="Proteomes" id="UP000289437">
    <property type="component" value="Unassembled WGS sequence"/>
</dbReference>
<reference evidence="6" key="2">
    <citation type="submission" date="2019-02" db="EMBL/GenBank/DDBJ databases">
        <title>Granulicella sibirica sp. nov., a psychrotolerant acidobacterium isolated from an organic soil layer in forested tundra, West Siberia.</title>
        <authorList>
            <person name="Oshkin I.Y."/>
            <person name="Kulichevskaya I.S."/>
            <person name="Rijpstra W.I.C."/>
            <person name="Sinninghe Damste J.S."/>
            <person name="Rakitin A.L."/>
            <person name="Ravin N.V."/>
            <person name="Dedysh S.N."/>
        </authorList>
    </citation>
    <scope>NUCLEOTIDE SEQUENCE [LARGE SCALE GENOMIC DNA]</scope>
    <source>
        <strain evidence="6">AF10</strain>
    </source>
</reference>
<dbReference type="PANTHER" id="PTHR46796">
    <property type="entry name" value="HTH-TYPE TRANSCRIPTIONAL ACTIVATOR RHAS-RELATED"/>
    <property type="match status" value="1"/>
</dbReference>
<evidence type="ECO:0000259" key="4">
    <source>
        <dbReference type="PROSITE" id="PS01124"/>
    </source>
</evidence>
<dbReference type="GO" id="GO:0003700">
    <property type="term" value="F:DNA-binding transcription factor activity"/>
    <property type="evidence" value="ECO:0007669"/>
    <property type="project" value="InterPro"/>
</dbReference>
<evidence type="ECO:0000256" key="1">
    <source>
        <dbReference type="ARBA" id="ARBA00023015"/>
    </source>
</evidence>
<dbReference type="PROSITE" id="PS00041">
    <property type="entry name" value="HTH_ARAC_FAMILY_1"/>
    <property type="match status" value="1"/>
</dbReference>
<gene>
    <name evidence="5" type="ORF">GRAN_1182</name>
</gene>
<dbReference type="OrthoDB" id="107004at2"/>